<dbReference type="Proteomes" id="UP001304461">
    <property type="component" value="Unassembled WGS sequence"/>
</dbReference>
<evidence type="ECO:0000256" key="5">
    <source>
        <dbReference type="ARBA" id="ARBA00022840"/>
    </source>
</evidence>
<evidence type="ECO:0000256" key="4">
    <source>
        <dbReference type="ARBA" id="ARBA00022777"/>
    </source>
</evidence>
<reference evidence="7 8" key="1">
    <citation type="submission" date="2023-12" db="EMBL/GenBank/DDBJ databases">
        <title>Baltic Sea Cyanobacteria.</title>
        <authorList>
            <person name="Delbaje E."/>
            <person name="Fewer D.P."/>
            <person name="Shishido T.K."/>
        </authorList>
    </citation>
    <scope>NUCLEOTIDE SEQUENCE [LARGE SCALE GENOMIC DNA]</scope>
    <source>
        <strain evidence="7 8">UHCC 0139</strain>
    </source>
</reference>
<gene>
    <name evidence="7" type="ORF">VB738_07020</name>
</gene>
<dbReference type="Pfam" id="PF00069">
    <property type="entry name" value="Pkinase"/>
    <property type="match status" value="1"/>
</dbReference>
<dbReference type="SMART" id="SM00220">
    <property type="entry name" value="S_TKc"/>
    <property type="match status" value="1"/>
</dbReference>
<dbReference type="Gene3D" id="1.10.510.10">
    <property type="entry name" value="Transferase(Phosphotransferase) domain 1"/>
    <property type="match status" value="1"/>
</dbReference>
<name>A0ABU5RTD9_9CYAN</name>
<keyword evidence="8" id="KW-1185">Reference proteome</keyword>
<dbReference type="PANTHER" id="PTHR24345:SF0">
    <property type="entry name" value="CELL CYCLE SERINE_THREONINE-PROTEIN KINASE CDC5_MSD2"/>
    <property type="match status" value="1"/>
</dbReference>
<keyword evidence="2" id="KW-0808">Transferase</keyword>
<evidence type="ECO:0000313" key="7">
    <source>
        <dbReference type="EMBL" id="MEA5391011.1"/>
    </source>
</evidence>
<dbReference type="EMBL" id="JAYGHX010000003">
    <property type="protein sequence ID" value="MEA5391011.1"/>
    <property type="molecule type" value="Genomic_DNA"/>
</dbReference>
<sequence>MNWILPEGASLDFEGLAAPLRIVRGLGGGTQGQVYEVELEGERLALKWYLPACIARDAGLERRLAASIRSTAPNDAFLWPIALLRASPASRPLIRIREESFGYLMPLRPAAYVGACEHAAGRLAIGLRQVLRACFGLADAFHALHLAGLCYKDVSLGNLFLEPGGGGILICDNDNVAVDGAEPGAVLGTPGFMAPEVLLGQARPGADSDLFSLAVLLFRLLTRHDPLKGQMELAIRCLDEPARRRLCGEDPVFIFDPVDARNRPDPIEHAAALITWPIYPRPLQALFEQTFCRGMKQPSRRALTGQWKQELARTLDQRSLCPACGQENFQAAGASALCWSCGSPLPEPITLALPRGLVLAAPDNELHPHHFDALVGEDLRRPLARVVAHPREPRRLGLCNLSVASWSAEAADGRNWPVGPGESCSLAALTRILTPAGPIAVQRPIPPAPAA</sequence>
<protein>
    <submittedName>
        <fullName evidence="7">Protein kinase</fullName>
    </submittedName>
</protein>
<evidence type="ECO:0000259" key="6">
    <source>
        <dbReference type="PROSITE" id="PS50011"/>
    </source>
</evidence>
<dbReference type="GO" id="GO:0016301">
    <property type="term" value="F:kinase activity"/>
    <property type="evidence" value="ECO:0007669"/>
    <property type="project" value="UniProtKB-KW"/>
</dbReference>
<accession>A0ABU5RTD9</accession>
<organism evidence="7 8">
    <name type="scientific">Cyanobium gracile UHCC 0139</name>
    <dbReference type="NCBI Taxonomy" id="3110308"/>
    <lineage>
        <taxon>Bacteria</taxon>
        <taxon>Bacillati</taxon>
        <taxon>Cyanobacteriota</taxon>
        <taxon>Cyanophyceae</taxon>
        <taxon>Synechococcales</taxon>
        <taxon>Prochlorococcaceae</taxon>
        <taxon>Cyanobium</taxon>
    </lineage>
</organism>
<keyword evidence="1" id="KW-0723">Serine/threonine-protein kinase</keyword>
<dbReference type="RefSeq" id="WP_323305060.1">
    <property type="nucleotide sequence ID" value="NZ_JAYGHX010000003.1"/>
</dbReference>
<proteinExistence type="predicted"/>
<keyword evidence="5" id="KW-0067">ATP-binding</keyword>
<feature type="domain" description="Protein kinase" evidence="6">
    <location>
        <begin position="20"/>
        <end position="315"/>
    </location>
</feature>
<dbReference type="InterPro" id="IPR011009">
    <property type="entry name" value="Kinase-like_dom_sf"/>
</dbReference>
<keyword evidence="4 7" id="KW-0418">Kinase</keyword>
<keyword evidence="3" id="KW-0547">Nucleotide-binding</keyword>
<dbReference type="SUPFAM" id="SSF56112">
    <property type="entry name" value="Protein kinase-like (PK-like)"/>
    <property type="match status" value="1"/>
</dbReference>
<evidence type="ECO:0000256" key="3">
    <source>
        <dbReference type="ARBA" id="ARBA00022741"/>
    </source>
</evidence>
<dbReference type="PANTHER" id="PTHR24345">
    <property type="entry name" value="SERINE/THREONINE-PROTEIN KINASE PLK"/>
    <property type="match status" value="1"/>
</dbReference>
<dbReference type="InterPro" id="IPR000719">
    <property type="entry name" value="Prot_kinase_dom"/>
</dbReference>
<comment type="caution">
    <text evidence="7">The sequence shown here is derived from an EMBL/GenBank/DDBJ whole genome shotgun (WGS) entry which is preliminary data.</text>
</comment>
<dbReference type="PROSITE" id="PS50011">
    <property type="entry name" value="PROTEIN_KINASE_DOM"/>
    <property type="match status" value="1"/>
</dbReference>
<evidence type="ECO:0000313" key="8">
    <source>
        <dbReference type="Proteomes" id="UP001304461"/>
    </source>
</evidence>
<evidence type="ECO:0000256" key="1">
    <source>
        <dbReference type="ARBA" id="ARBA00022527"/>
    </source>
</evidence>
<evidence type="ECO:0000256" key="2">
    <source>
        <dbReference type="ARBA" id="ARBA00022679"/>
    </source>
</evidence>